<dbReference type="EMBL" id="LRBV02000005">
    <property type="status" value="NOT_ANNOTATED_CDS"/>
    <property type="molecule type" value="Genomic_DNA"/>
</dbReference>
<keyword evidence="2" id="KW-0378">Hydrolase</keyword>
<dbReference type="InterPro" id="IPR052398">
    <property type="entry name" value="Ubiquitin_hydrolase_53/54"/>
</dbReference>
<organism evidence="6 7">
    <name type="scientific">Quercus lobata</name>
    <name type="common">Valley oak</name>
    <dbReference type="NCBI Taxonomy" id="97700"/>
    <lineage>
        <taxon>Eukaryota</taxon>
        <taxon>Viridiplantae</taxon>
        <taxon>Streptophyta</taxon>
        <taxon>Embryophyta</taxon>
        <taxon>Tracheophyta</taxon>
        <taxon>Spermatophyta</taxon>
        <taxon>Magnoliopsida</taxon>
        <taxon>eudicotyledons</taxon>
        <taxon>Gunneridae</taxon>
        <taxon>Pentapetalae</taxon>
        <taxon>rosids</taxon>
        <taxon>fabids</taxon>
        <taxon>Fagales</taxon>
        <taxon>Fagaceae</taxon>
        <taxon>Quercus</taxon>
    </lineage>
</organism>
<dbReference type="AlphaFoldDB" id="A0A7N2R4Q1"/>
<dbReference type="GO" id="GO:0016787">
    <property type="term" value="F:hydrolase activity"/>
    <property type="evidence" value="ECO:0007669"/>
    <property type="project" value="UniProtKB-KW"/>
</dbReference>
<dbReference type="Proteomes" id="UP000594261">
    <property type="component" value="Chromosome 5"/>
</dbReference>
<reference evidence="6 7" key="1">
    <citation type="journal article" date="2016" name="G3 (Bethesda)">
        <title>First Draft Assembly and Annotation of the Genome of a California Endemic Oak Quercus lobata Nee (Fagaceae).</title>
        <authorList>
            <person name="Sork V.L."/>
            <person name="Fitz-Gibbon S.T."/>
            <person name="Puiu D."/>
            <person name="Crepeau M."/>
            <person name="Gugger P.F."/>
            <person name="Sherman R."/>
            <person name="Stevens K."/>
            <person name="Langley C.H."/>
            <person name="Pellegrini M."/>
            <person name="Salzberg S.L."/>
        </authorList>
    </citation>
    <scope>NUCLEOTIDE SEQUENCE [LARGE SCALE GENOMIC DNA]</scope>
    <source>
        <strain evidence="6 7">cv. SW786</strain>
    </source>
</reference>
<evidence type="ECO:0000256" key="4">
    <source>
        <dbReference type="SAM" id="MobiDB-lite"/>
    </source>
</evidence>
<dbReference type="Pfam" id="PF04780">
    <property type="entry name" value="DUF629"/>
    <property type="match status" value="1"/>
</dbReference>
<dbReference type="Gramene" id="QL05p032445:mrna">
    <property type="protein sequence ID" value="QL05p032445:mrna"/>
    <property type="gene ID" value="QL05p032445"/>
</dbReference>
<evidence type="ECO:0000313" key="7">
    <source>
        <dbReference type="Proteomes" id="UP000594261"/>
    </source>
</evidence>
<keyword evidence="7" id="KW-1185">Reference proteome</keyword>
<dbReference type="InParanoid" id="A0A7N2R4Q1"/>
<dbReference type="PANTHER" id="PTHR22975:SF9">
    <property type="entry name" value="ECHINUS SPLICE FORM 3"/>
    <property type="match status" value="1"/>
</dbReference>
<evidence type="ECO:0000313" key="6">
    <source>
        <dbReference type="EnsemblPlants" id="QL05p032445:mrna"/>
    </source>
</evidence>
<proteinExistence type="predicted"/>
<reference evidence="6" key="2">
    <citation type="submission" date="2021-01" db="UniProtKB">
        <authorList>
            <consortium name="EnsemblPlants"/>
        </authorList>
    </citation>
    <scope>IDENTIFICATION</scope>
</reference>
<sequence>MSRRDDAASSPSPSPSQPPPSKDDDDQLSTITKEINHAIRLLHSDPTEALNLFKSILSHHPNPTLTQANAIYNLVESLFVESFVPQSSIRASVNSTESGLQDQINASEDVLASRQYCRESLRKELRTLKAQKKILYAKSMANIKNDIQEQQNRKKEIEESVNTERTSKCQRMAKESSRNTRPSQRFFDVKSNAEHIKSTHLGTFPDELSVESNVVFDLVHDTVESHKWRPVDVAATVKMREDLSRNERGGDGLDESKVFMNQKEWPYCKDSRRHVIINKIRVKLLLFLKIRCFVSSRHLLAFMDLTMEMLKKQISEQLLKKHWMNRTLLSACFLDIPELNRVSKFLDDLNIICGLQCLCESLEKDEARVFDKRMLRGELVVPNDGAAVTSSADDEMLYKFDAIIRTTSIAMQQTGNKTDSVTAYDCRSIMVPLLKSLMQARLEDMAYKDAEKKSNAASEALLTALVLSDKGSFPAAHDGDDRPNPEIVDPVTTDELEQQERKLTSEEEKEQRMLEEHLEYQRQIENEAKQKRLAELNKAGSSAGNMVSNQMRNHVNLNKKSAPKHLKLTGIYSFINWEKEKAKIFDKDSLRRDSFQQFHNIQAPVKKISTVSDVVLSASE</sequence>
<feature type="region of interest" description="Disordered" evidence="4">
    <location>
        <begin position="1"/>
        <end position="27"/>
    </location>
</feature>
<protein>
    <recommendedName>
        <fullName evidence="5">DUF629 domain-containing protein</fullName>
    </recommendedName>
</protein>
<name>A0A7N2R4Q1_QUELO</name>
<accession>A0A7N2R4Q1</accession>
<feature type="region of interest" description="Disordered" evidence="4">
    <location>
        <begin position="473"/>
        <end position="511"/>
    </location>
</feature>
<evidence type="ECO:0000259" key="5">
    <source>
        <dbReference type="Pfam" id="PF04780"/>
    </source>
</evidence>
<evidence type="ECO:0000256" key="2">
    <source>
        <dbReference type="ARBA" id="ARBA00022801"/>
    </source>
</evidence>
<dbReference type="PANTHER" id="PTHR22975">
    <property type="entry name" value="UBIQUITIN SPECIFIC PROTEINASE"/>
    <property type="match status" value="1"/>
</dbReference>
<evidence type="ECO:0000256" key="1">
    <source>
        <dbReference type="ARBA" id="ARBA00022786"/>
    </source>
</evidence>
<keyword evidence="1" id="KW-0833">Ubl conjugation pathway</keyword>
<feature type="domain" description="DUF629" evidence="5">
    <location>
        <begin position="183"/>
        <end position="351"/>
    </location>
</feature>
<dbReference type="EnsemblPlants" id="QL05p032445:mrna">
    <property type="protein sequence ID" value="QL05p032445:mrna"/>
    <property type="gene ID" value="QL05p032445"/>
</dbReference>
<feature type="compositionally biased region" description="Basic and acidic residues" evidence="4">
    <location>
        <begin position="498"/>
        <end position="511"/>
    </location>
</feature>
<evidence type="ECO:0000256" key="3">
    <source>
        <dbReference type="SAM" id="Coils"/>
    </source>
</evidence>
<dbReference type="InterPro" id="IPR006865">
    <property type="entry name" value="DUF629"/>
</dbReference>
<keyword evidence="3" id="KW-0175">Coiled coil</keyword>
<feature type="coiled-coil region" evidence="3">
    <location>
        <begin position="118"/>
        <end position="167"/>
    </location>
</feature>